<comment type="caution">
    <text evidence="2">The sequence shown here is derived from an EMBL/GenBank/DDBJ whole genome shotgun (WGS) entry which is preliminary data.</text>
</comment>
<feature type="transmembrane region" description="Helical" evidence="1">
    <location>
        <begin position="91"/>
        <end position="111"/>
    </location>
</feature>
<keyword evidence="1" id="KW-1133">Transmembrane helix</keyword>
<evidence type="ECO:0000313" key="3">
    <source>
        <dbReference type="Proteomes" id="UP001222325"/>
    </source>
</evidence>
<proteinExistence type="predicted"/>
<dbReference type="AlphaFoldDB" id="A0AAD6UGA1"/>
<keyword evidence="1" id="KW-0812">Transmembrane</keyword>
<evidence type="ECO:0000313" key="2">
    <source>
        <dbReference type="EMBL" id="KAJ7101368.1"/>
    </source>
</evidence>
<sequence length="150" mass="16137">MSSTVSPPTFSPPLLRALPYAKYAVSALAVSSLALFHASFTALATLTRPLAFLSPLPFLLYVLAPAIVFVQIFVEVGVYNPYRAVVFLLDTLYPVYVCIGVACITGALLGLGGRLTVLGLVSVLAPSHPPPTRNRVLRDPLEEVKARWIT</sequence>
<accession>A0AAD6UGA1</accession>
<gene>
    <name evidence="2" type="ORF">B0H15DRAFT_409933</name>
</gene>
<reference evidence="2" key="1">
    <citation type="submission" date="2023-03" db="EMBL/GenBank/DDBJ databases">
        <title>Massive genome expansion in bonnet fungi (Mycena s.s.) driven by repeated elements and novel gene families across ecological guilds.</title>
        <authorList>
            <consortium name="Lawrence Berkeley National Laboratory"/>
            <person name="Harder C.B."/>
            <person name="Miyauchi S."/>
            <person name="Viragh M."/>
            <person name="Kuo A."/>
            <person name="Thoen E."/>
            <person name="Andreopoulos B."/>
            <person name="Lu D."/>
            <person name="Skrede I."/>
            <person name="Drula E."/>
            <person name="Henrissat B."/>
            <person name="Morin E."/>
            <person name="Kohler A."/>
            <person name="Barry K."/>
            <person name="LaButti K."/>
            <person name="Morin E."/>
            <person name="Salamov A."/>
            <person name="Lipzen A."/>
            <person name="Mereny Z."/>
            <person name="Hegedus B."/>
            <person name="Baldrian P."/>
            <person name="Stursova M."/>
            <person name="Weitz H."/>
            <person name="Taylor A."/>
            <person name="Grigoriev I.V."/>
            <person name="Nagy L.G."/>
            <person name="Martin F."/>
            <person name="Kauserud H."/>
        </authorList>
    </citation>
    <scope>NUCLEOTIDE SEQUENCE</scope>
    <source>
        <strain evidence="2">CBHHK173m</strain>
    </source>
</reference>
<dbReference type="Proteomes" id="UP001222325">
    <property type="component" value="Unassembled WGS sequence"/>
</dbReference>
<feature type="transmembrane region" description="Helical" evidence="1">
    <location>
        <begin position="58"/>
        <end position="79"/>
    </location>
</feature>
<evidence type="ECO:0000256" key="1">
    <source>
        <dbReference type="SAM" id="Phobius"/>
    </source>
</evidence>
<feature type="transmembrane region" description="Helical" evidence="1">
    <location>
        <begin position="20"/>
        <end position="46"/>
    </location>
</feature>
<protein>
    <submittedName>
        <fullName evidence="2">Uncharacterized protein</fullName>
    </submittedName>
</protein>
<name>A0AAD6UGA1_9AGAR</name>
<dbReference type="EMBL" id="JARJCN010000004">
    <property type="protein sequence ID" value="KAJ7101368.1"/>
    <property type="molecule type" value="Genomic_DNA"/>
</dbReference>
<keyword evidence="3" id="KW-1185">Reference proteome</keyword>
<organism evidence="2 3">
    <name type="scientific">Mycena belliarum</name>
    <dbReference type="NCBI Taxonomy" id="1033014"/>
    <lineage>
        <taxon>Eukaryota</taxon>
        <taxon>Fungi</taxon>
        <taxon>Dikarya</taxon>
        <taxon>Basidiomycota</taxon>
        <taxon>Agaricomycotina</taxon>
        <taxon>Agaricomycetes</taxon>
        <taxon>Agaricomycetidae</taxon>
        <taxon>Agaricales</taxon>
        <taxon>Marasmiineae</taxon>
        <taxon>Mycenaceae</taxon>
        <taxon>Mycena</taxon>
    </lineage>
</organism>
<keyword evidence="1" id="KW-0472">Membrane</keyword>